<gene>
    <name evidence="1" type="ORF">BWY41_01487</name>
</gene>
<sequence length="196" mass="22081">MWIKLVVIALILTVAFFIVFNLVQSQTPPEDEETSEKTEENVEVPEDPPVIITGGVVRGWEKGVLAWALEAKEMRLNKQSSRASCPNGVELVVFDENGEVKTTLKGNKGYINLDNKDFQLVDTVEVLSTNGNRIESIGLVYRDNNKTIEGFALSKIFFDDNYIECQNFISDLDFENPVFEKVQKGKFVIGEKTVNQ</sequence>
<evidence type="ECO:0008006" key="2">
    <source>
        <dbReference type="Google" id="ProtNLM"/>
    </source>
</evidence>
<accession>A0A1V5SQ17</accession>
<protein>
    <recommendedName>
        <fullName evidence="2">LPS export ABC transporter periplasmic protein LptC</fullName>
    </recommendedName>
</protein>
<evidence type="ECO:0000313" key="1">
    <source>
        <dbReference type="EMBL" id="OQA56424.1"/>
    </source>
</evidence>
<comment type="caution">
    <text evidence="1">The sequence shown here is derived from an EMBL/GenBank/DDBJ whole genome shotgun (WGS) entry which is preliminary data.</text>
</comment>
<organism evidence="1">
    <name type="scientific">Candidatus Atribacter allofermentans</name>
    <dbReference type="NCBI Taxonomy" id="1852833"/>
    <lineage>
        <taxon>Bacteria</taxon>
        <taxon>Pseudomonadati</taxon>
        <taxon>Atribacterota</taxon>
        <taxon>Atribacteria</taxon>
        <taxon>Atribacterales</taxon>
        <taxon>Atribacteraceae</taxon>
        <taxon>Atribacter</taxon>
    </lineage>
</organism>
<dbReference type="InterPro" id="IPR026265">
    <property type="entry name" value="LptC"/>
</dbReference>
<dbReference type="AlphaFoldDB" id="A0A1V5SQ17"/>
<proteinExistence type="predicted"/>
<dbReference type="EMBL" id="MWBQ01000118">
    <property type="protein sequence ID" value="OQA56424.1"/>
    <property type="molecule type" value="Genomic_DNA"/>
</dbReference>
<dbReference type="GO" id="GO:0015221">
    <property type="term" value="F:lipopolysaccharide transmembrane transporter activity"/>
    <property type="evidence" value="ECO:0007669"/>
    <property type="project" value="InterPro"/>
</dbReference>
<dbReference type="GO" id="GO:0005886">
    <property type="term" value="C:plasma membrane"/>
    <property type="evidence" value="ECO:0007669"/>
    <property type="project" value="InterPro"/>
</dbReference>
<dbReference type="NCBIfam" id="TIGR04409">
    <property type="entry name" value="LptC_YrbK"/>
    <property type="match status" value="1"/>
</dbReference>
<reference evidence="1" key="1">
    <citation type="submission" date="2017-02" db="EMBL/GenBank/DDBJ databases">
        <title>Delving into the versatile metabolic prowess of the omnipresent phylum Bacteroidetes.</title>
        <authorList>
            <person name="Nobu M.K."/>
            <person name="Mei R."/>
            <person name="Narihiro T."/>
            <person name="Kuroda K."/>
            <person name="Liu W.-T."/>
        </authorList>
    </citation>
    <scope>NUCLEOTIDE SEQUENCE</scope>
    <source>
        <strain evidence="1">ADurb.Bin276</strain>
    </source>
</reference>
<dbReference type="Proteomes" id="UP000485569">
    <property type="component" value="Unassembled WGS sequence"/>
</dbReference>
<name>A0A1V5SQ17_9BACT</name>